<dbReference type="AlphaFoldDB" id="A0A0D1EDD5"/>
<evidence type="ECO:0008006" key="3">
    <source>
        <dbReference type="Google" id="ProtNLM"/>
    </source>
</evidence>
<sequence>MGIVLTQRPGVTRWAPLVWRATSVLPGAGPADWKELRREGDVAEIHAGTLTLELHGAEAEAYAHNLAARTPCLYAVMREGSGRPQDLVLLTASPYEAQDYAESGEELVEKIPMPAAILEWVEDFVARHHVEEPFKKRRRDRKDIDVVEDGIGDARIRQIADVYRSPTSRRGKVA</sequence>
<dbReference type="InterPro" id="IPR021736">
    <property type="entry name" value="DUF3305"/>
</dbReference>
<gene>
    <name evidence="1" type="ORF">jaqu_25910</name>
</gene>
<evidence type="ECO:0000313" key="2">
    <source>
        <dbReference type="Proteomes" id="UP000032232"/>
    </source>
</evidence>
<evidence type="ECO:0000313" key="1">
    <source>
        <dbReference type="EMBL" id="KIT15714.1"/>
    </source>
</evidence>
<dbReference type="Pfam" id="PF11749">
    <property type="entry name" value="DUF3305"/>
    <property type="match status" value="1"/>
</dbReference>
<dbReference type="STRING" id="935700.jaqu_25910"/>
<organism evidence="1 2">
    <name type="scientific">Jannaschia aquimarina</name>
    <dbReference type="NCBI Taxonomy" id="935700"/>
    <lineage>
        <taxon>Bacteria</taxon>
        <taxon>Pseudomonadati</taxon>
        <taxon>Pseudomonadota</taxon>
        <taxon>Alphaproteobacteria</taxon>
        <taxon>Rhodobacterales</taxon>
        <taxon>Roseobacteraceae</taxon>
        <taxon>Jannaschia</taxon>
    </lineage>
</organism>
<dbReference type="EMBL" id="JYFE01000046">
    <property type="protein sequence ID" value="KIT15714.1"/>
    <property type="molecule type" value="Genomic_DNA"/>
</dbReference>
<keyword evidence="2" id="KW-1185">Reference proteome</keyword>
<name>A0A0D1EDD5_9RHOB</name>
<protein>
    <recommendedName>
        <fullName evidence="3">Molybdopterin-guanine dinucleotide biosynthesis protein MobA</fullName>
    </recommendedName>
</protein>
<reference evidence="1 2" key="1">
    <citation type="submission" date="2015-02" db="EMBL/GenBank/DDBJ databases">
        <title>Genome Sequence of Jannaschia aquimarina DSM28248, a member of the Roseobacter clade.</title>
        <authorList>
            <person name="Voget S."/>
            <person name="Daniel R."/>
        </authorList>
    </citation>
    <scope>NUCLEOTIDE SEQUENCE [LARGE SCALE GENOMIC DNA]</scope>
    <source>
        <strain evidence="1 2">GSW-M26</strain>
    </source>
</reference>
<accession>A0A0D1EDD5</accession>
<proteinExistence type="predicted"/>
<dbReference type="PATRIC" id="fig|935700.4.peg.2673"/>
<dbReference type="Proteomes" id="UP000032232">
    <property type="component" value="Unassembled WGS sequence"/>
</dbReference>
<comment type="caution">
    <text evidence="1">The sequence shown here is derived from an EMBL/GenBank/DDBJ whole genome shotgun (WGS) entry which is preliminary data.</text>
</comment>